<proteinExistence type="predicted"/>
<comment type="caution">
    <text evidence="1">The sequence shown here is derived from an EMBL/GenBank/DDBJ whole genome shotgun (WGS) entry which is preliminary data.</text>
</comment>
<evidence type="ECO:0000313" key="2">
    <source>
        <dbReference type="Proteomes" id="UP000268313"/>
    </source>
</evidence>
<organism evidence="1 2">
    <name type="scientific">Corallococcus carmarthensis</name>
    <dbReference type="NCBI Taxonomy" id="2316728"/>
    <lineage>
        <taxon>Bacteria</taxon>
        <taxon>Pseudomonadati</taxon>
        <taxon>Myxococcota</taxon>
        <taxon>Myxococcia</taxon>
        <taxon>Myxococcales</taxon>
        <taxon>Cystobacterineae</taxon>
        <taxon>Myxococcaceae</taxon>
        <taxon>Corallococcus</taxon>
    </lineage>
</organism>
<protein>
    <submittedName>
        <fullName evidence="1">Uncharacterized protein</fullName>
    </submittedName>
</protein>
<dbReference type="Proteomes" id="UP000268313">
    <property type="component" value="Unassembled WGS sequence"/>
</dbReference>
<evidence type="ECO:0000313" key="1">
    <source>
        <dbReference type="EMBL" id="RKG97138.1"/>
    </source>
</evidence>
<reference evidence="2" key="1">
    <citation type="submission" date="2018-09" db="EMBL/GenBank/DDBJ databases">
        <authorList>
            <person name="Livingstone P.G."/>
            <person name="Whitworth D.E."/>
        </authorList>
    </citation>
    <scope>NUCLEOTIDE SEQUENCE [LARGE SCALE GENOMIC DNA]</scope>
    <source>
        <strain evidence="2">CA043D</strain>
    </source>
</reference>
<sequence>MTENTQKQPQGLETLRTLRDELRLEMHLAGMEVRERWRMLEPKVQEAEQRARAMTDEGQWLLDELLRHMRELRKEIREHRDGRATPRA</sequence>
<name>A0A3A8JQ65_9BACT</name>
<gene>
    <name evidence="1" type="ORF">D7X32_33780</name>
</gene>
<accession>A0A3A8JQ65</accession>
<dbReference type="AlphaFoldDB" id="A0A3A8JQ65"/>
<dbReference type="RefSeq" id="WP_120606692.1">
    <property type="nucleotide sequence ID" value="NZ_JABFJX010000167.1"/>
</dbReference>
<dbReference type="OrthoDB" id="5518467at2"/>
<dbReference type="EMBL" id="RAWE01000188">
    <property type="protein sequence ID" value="RKG97138.1"/>
    <property type="molecule type" value="Genomic_DNA"/>
</dbReference>
<keyword evidence="2" id="KW-1185">Reference proteome</keyword>